<evidence type="ECO:0000313" key="2">
    <source>
        <dbReference type="EMBL" id="MCD2423281.1"/>
    </source>
</evidence>
<dbReference type="Proteomes" id="UP001199816">
    <property type="component" value="Unassembled WGS sequence"/>
</dbReference>
<evidence type="ECO:0000259" key="1">
    <source>
        <dbReference type="Pfam" id="PF08818"/>
    </source>
</evidence>
<feature type="domain" description="YdhG-like" evidence="1">
    <location>
        <begin position="21"/>
        <end position="111"/>
    </location>
</feature>
<evidence type="ECO:0000313" key="3">
    <source>
        <dbReference type="Proteomes" id="UP001199816"/>
    </source>
</evidence>
<organism evidence="2 3">
    <name type="scientific">Niabella pedocola</name>
    <dbReference type="NCBI Taxonomy" id="1752077"/>
    <lineage>
        <taxon>Bacteria</taxon>
        <taxon>Pseudomonadati</taxon>
        <taxon>Bacteroidota</taxon>
        <taxon>Chitinophagia</taxon>
        <taxon>Chitinophagales</taxon>
        <taxon>Chitinophagaceae</taxon>
        <taxon>Niabella</taxon>
    </lineage>
</organism>
<dbReference type="InterPro" id="IPR014922">
    <property type="entry name" value="YdhG-like"/>
</dbReference>
<dbReference type="EMBL" id="JAJNEC010000005">
    <property type="protein sequence ID" value="MCD2423281.1"/>
    <property type="molecule type" value="Genomic_DNA"/>
</dbReference>
<dbReference type="Pfam" id="PF08818">
    <property type="entry name" value="DUF1801"/>
    <property type="match status" value="1"/>
</dbReference>
<proteinExistence type="predicted"/>
<gene>
    <name evidence="2" type="ORF">LQ567_10960</name>
</gene>
<comment type="caution">
    <text evidence="2">The sequence shown here is derived from an EMBL/GenBank/DDBJ whole genome shotgun (WGS) entry which is preliminary data.</text>
</comment>
<dbReference type="SUPFAM" id="SSF159888">
    <property type="entry name" value="YdhG-like"/>
    <property type="match status" value="1"/>
</dbReference>
<sequence length="132" mass="14465">MITTKFTTVEAYIAAFSGIQKKKLEEMREIVKAAAPKNAVEVISYNMPAIKTSEVLVYYAAYEKHIGFYPTGAPILAFADRLAAYKTSKGAVQFPLDAALPKKLIREMTAYRVKAAAAKAAMKKAEAGKKKQ</sequence>
<dbReference type="Gene3D" id="3.90.1150.200">
    <property type="match status" value="1"/>
</dbReference>
<keyword evidence="3" id="KW-1185">Reference proteome</keyword>
<protein>
    <submittedName>
        <fullName evidence="2">DUF1801 domain-containing protein</fullName>
    </submittedName>
</protein>
<reference evidence="2 3" key="1">
    <citation type="submission" date="2021-11" db="EMBL/GenBank/DDBJ databases">
        <title>Genomic of Niabella pedocola.</title>
        <authorList>
            <person name="Wu T."/>
        </authorList>
    </citation>
    <scope>NUCLEOTIDE SEQUENCE [LARGE SCALE GENOMIC DNA]</scope>
    <source>
        <strain evidence="2 3">JCM 31011</strain>
    </source>
</reference>
<dbReference type="RefSeq" id="WP_231004545.1">
    <property type="nucleotide sequence ID" value="NZ_JAJNEC010000005.1"/>
</dbReference>
<accession>A0ABS8PQA3</accession>
<name>A0ABS8PQA3_9BACT</name>